<accession>A0A381VA28</accession>
<reference evidence="1" key="1">
    <citation type="submission" date="2018-05" db="EMBL/GenBank/DDBJ databases">
        <authorList>
            <person name="Lanie J.A."/>
            <person name="Ng W.-L."/>
            <person name="Kazmierczak K.M."/>
            <person name="Andrzejewski T.M."/>
            <person name="Davidsen T.M."/>
            <person name="Wayne K.J."/>
            <person name="Tettelin H."/>
            <person name="Glass J.I."/>
            <person name="Rusch D."/>
            <person name="Podicherti R."/>
            <person name="Tsui H.-C.T."/>
            <person name="Winkler M.E."/>
        </authorList>
    </citation>
    <scope>NUCLEOTIDE SEQUENCE</scope>
</reference>
<protein>
    <submittedName>
        <fullName evidence="1">Uncharacterized protein</fullName>
    </submittedName>
</protein>
<dbReference type="AlphaFoldDB" id="A0A381VA28"/>
<proteinExistence type="predicted"/>
<sequence>MFEELKNCGIFGRLKLMNINQPNNSSP</sequence>
<evidence type="ECO:0000313" key="1">
    <source>
        <dbReference type="EMBL" id="SVA37225.1"/>
    </source>
</evidence>
<dbReference type="EMBL" id="UINC01008263">
    <property type="protein sequence ID" value="SVA37225.1"/>
    <property type="molecule type" value="Genomic_DNA"/>
</dbReference>
<organism evidence="1">
    <name type="scientific">marine metagenome</name>
    <dbReference type="NCBI Taxonomy" id="408172"/>
    <lineage>
        <taxon>unclassified sequences</taxon>
        <taxon>metagenomes</taxon>
        <taxon>ecological metagenomes</taxon>
    </lineage>
</organism>
<name>A0A381VA28_9ZZZZ</name>
<gene>
    <name evidence="1" type="ORF">METZ01_LOCUS90079</name>
</gene>